<dbReference type="Gene3D" id="3.30.465.10">
    <property type="match status" value="1"/>
</dbReference>
<dbReference type="FunFam" id="3.10.20.30:FF:000012">
    <property type="entry name" value="Xanthine dehydrogenase/oxidase"/>
    <property type="match status" value="2"/>
</dbReference>
<dbReference type="PANTHER" id="PTHR11908">
    <property type="entry name" value="XANTHINE DEHYDROGENASE"/>
    <property type="match status" value="1"/>
</dbReference>
<gene>
    <name evidence="18" type="ORF">BINO364_LOCUS12283</name>
</gene>
<evidence type="ECO:0000256" key="7">
    <source>
        <dbReference type="ARBA" id="ARBA00022630"/>
    </source>
</evidence>
<keyword evidence="8" id="KW-0001">2Fe-2S</keyword>
<organism evidence="18 19">
    <name type="scientific">Brenthis ino</name>
    <name type="common">lesser marbled fritillary</name>
    <dbReference type="NCBI Taxonomy" id="405034"/>
    <lineage>
        <taxon>Eukaryota</taxon>
        <taxon>Metazoa</taxon>
        <taxon>Ecdysozoa</taxon>
        <taxon>Arthropoda</taxon>
        <taxon>Hexapoda</taxon>
        <taxon>Insecta</taxon>
        <taxon>Pterygota</taxon>
        <taxon>Neoptera</taxon>
        <taxon>Endopterygota</taxon>
        <taxon>Lepidoptera</taxon>
        <taxon>Glossata</taxon>
        <taxon>Ditrysia</taxon>
        <taxon>Papilionoidea</taxon>
        <taxon>Nymphalidae</taxon>
        <taxon>Heliconiinae</taxon>
        <taxon>Argynnini</taxon>
        <taxon>Brenthis</taxon>
    </lineage>
</organism>
<evidence type="ECO:0000259" key="17">
    <source>
        <dbReference type="PROSITE" id="PS51387"/>
    </source>
</evidence>
<dbReference type="InterPro" id="IPR036884">
    <property type="entry name" value="2Fe-2S-bd_dom_sf"/>
</dbReference>
<feature type="domain" description="FAD-binding PCMH-type" evidence="17">
    <location>
        <begin position="1347"/>
        <end position="1526"/>
    </location>
</feature>
<keyword evidence="6" id="KW-0500">Molybdenum</keyword>
<dbReference type="PANTHER" id="PTHR11908:SF132">
    <property type="entry name" value="ALDEHYDE OXIDASE 1-RELATED"/>
    <property type="match status" value="1"/>
</dbReference>
<dbReference type="InterPro" id="IPR005107">
    <property type="entry name" value="CO_DH_flav_C"/>
</dbReference>
<evidence type="ECO:0000256" key="11">
    <source>
        <dbReference type="ARBA" id="ARBA00023002"/>
    </source>
</evidence>
<protein>
    <recommendedName>
        <fullName evidence="17">FAD-binding PCMH-type domain-containing protein</fullName>
    </recommendedName>
</protein>
<dbReference type="GO" id="GO:0005506">
    <property type="term" value="F:iron ion binding"/>
    <property type="evidence" value="ECO:0007669"/>
    <property type="project" value="InterPro"/>
</dbReference>
<dbReference type="SMART" id="SM01008">
    <property type="entry name" value="Ald_Xan_dh_C"/>
    <property type="match status" value="2"/>
</dbReference>
<dbReference type="InterPro" id="IPR008274">
    <property type="entry name" value="AldOxase/xan_DH_MoCoBD1"/>
</dbReference>
<dbReference type="PROSITE" id="PS51387">
    <property type="entry name" value="FAD_PCMH"/>
    <property type="match status" value="2"/>
</dbReference>
<dbReference type="SUPFAM" id="SSF54292">
    <property type="entry name" value="2Fe-2S ferredoxin-like"/>
    <property type="match status" value="2"/>
</dbReference>
<evidence type="ECO:0000256" key="8">
    <source>
        <dbReference type="ARBA" id="ARBA00022714"/>
    </source>
</evidence>
<dbReference type="FunFam" id="3.30.390.50:FF:000003">
    <property type="entry name" value="Aldehyde oxidase1"/>
    <property type="match status" value="2"/>
</dbReference>
<evidence type="ECO:0000256" key="15">
    <source>
        <dbReference type="ARBA" id="ARBA00023140"/>
    </source>
</evidence>
<evidence type="ECO:0000256" key="12">
    <source>
        <dbReference type="ARBA" id="ARBA00023004"/>
    </source>
</evidence>
<dbReference type="Gene3D" id="3.30.43.10">
    <property type="entry name" value="Uridine Diphospho-n-acetylenolpyruvylglucosamine Reductase, domain 2"/>
    <property type="match status" value="1"/>
</dbReference>
<keyword evidence="10" id="KW-0274">FAD</keyword>
<dbReference type="EMBL" id="OV170226">
    <property type="protein sequence ID" value="CAH0726867.1"/>
    <property type="molecule type" value="Genomic_DNA"/>
</dbReference>
<dbReference type="Pfam" id="PF03450">
    <property type="entry name" value="CO_deh_flav_C"/>
    <property type="match status" value="2"/>
</dbReference>
<dbReference type="Pfam" id="PF01315">
    <property type="entry name" value="Ald_Xan_dh_C"/>
    <property type="match status" value="2"/>
</dbReference>
<evidence type="ECO:0000256" key="4">
    <source>
        <dbReference type="ARBA" id="ARBA00006849"/>
    </source>
</evidence>
<comment type="similarity">
    <text evidence="4">Belongs to the xanthine dehydrogenase family.</text>
</comment>
<dbReference type="InterPro" id="IPR012675">
    <property type="entry name" value="Beta-grasp_dom_sf"/>
</dbReference>
<dbReference type="GO" id="GO:0071949">
    <property type="term" value="F:FAD binding"/>
    <property type="evidence" value="ECO:0007669"/>
    <property type="project" value="InterPro"/>
</dbReference>
<keyword evidence="19" id="KW-1185">Reference proteome</keyword>
<comment type="subunit">
    <text evidence="5">Homodimer.</text>
</comment>
<dbReference type="Gene3D" id="3.30.365.10">
    <property type="entry name" value="Aldehyde oxidase/xanthine dehydrogenase, molybdopterin binding domain"/>
    <property type="match status" value="8"/>
</dbReference>
<dbReference type="InterPro" id="IPR016208">
    <property type="entry name" value="Ald_Oxase/xanthine_DH-like"/>
</dbReference>
<dbReference type="SUPFAM" id="SSF56003">
    <property type="entry name" value="Molybdenum cofactor-binding domain"/>
    <property type="match status" value="2"/>
</dbReference>
<dbReference type="OrthoDB" id="8300278at2759"/>
<evidence type="ECO:0000313" key="19">
    <source>
        <dbReference type="Proteomes" id="UP000838878"/>
    </source>
</evidence>
<dbReference type="InterPro" id="IPR037165">
    <property type="entry name" value="AldOxase/xan_DH_Mopterin-bd_sf"/>
</dbReference>
<accession>A0A8J9W619</accession>
<comment type="cofactor">
    <cofactor evidence="1">
        <name>Mo-molybdopterin</name>
        <dbReference type="ChEBI" id="CHEBI:71302"/>
    </cofactor>
</comment>
<keyword evidence="7" id="KW-0285">Flavoprotein</keyword>
<dbReference type="Pfam" id="PF01799">
    <property type="entry name" value="Fer2_2"/>
    <property type="match status" value="2"/>
</dbReference>
<feature type="non-terminal residue" evidence="18">
    <location>
        <position position="2399"/>
    </location>
</feature>
<reference evidence="18" key="1">
    <citation type="submission" date="2021-12" db="EMBL/GenBank/DDBJ databases">
        <authorList>
            <person name="Martin H S."/>
        </authorList>
    </citation>
    <scope>NUCLEOTIDE SEQUENCE</scope>
</reference>
<keyword evidence="12" id="KW-0408">Iron</keyword>
<dbReference type="InterPro" id="IPR046867">
    <property type="entry name" value="AldOxase/xan_DH_MoCoBD2"/>
</dbReference>
<dbReference type="GO" id="GO:0051537">
    <property type="term" value="F:2 iron, 2 sulfur cluster binding"/>
    <property type="evidence" value="ECO:0007669"/>
    <property type="project" value="UniProtKB-KW"/>
</dbReference>
<dbReference type="FunFam" id="3.90.1170.50:FF:000003">
    <property type="entry name" value="Aldehyde oxidase"/>
    <property type="match status" value="1"/>
</dbReference>
<evidence type="ECO:0000256" key="16">
    <source>
        <dbReference type="ARBA" id="ARBA00034078"/>
    </source>
</evidence>
<dbReference type="FunFam" id="3.30.365.10:FF:000001">
    <property type="entry name" value="Xanthine dehydrogenase oxidase"/>
    <property type="match status" value="2"/>
</dbReference>
<evidence type="ECO:0000256" key="1">
    <source>
        <dbReference type="ARBA" id="ARBA00001924"/>
    </source>
</evidence>
<dbReference type="Gene3D" id="3.30.390.50">
    <property type="entry name" value="CO dehydrogenase flavoprotein, C-terminal domain"/>
    <property type="match status" value="2"/>
</dbReference>
<dbReference type="InterPro" id="IPR036856">
    <property type="entry name" value="Ald_Oxase/Xan_DH_a/b_sf"/>
</dbReference>
<keyword evidence="14" id="KW-0520">NAD</keyword>
<dbReference type="InterPro" id="IPR036318">
    <property type="entry name" value="FAD-bd_PCMH-like_sf"/>
</dbReference>
<evidence type="ECO:0000256" key="14">
    <source>
        <dbReference type="ARBA" id="ARBA00023027"/>
    </source>
</evidence>
<name>A0A8J9W619_9NEOP</name>
<keyword evidence="9" id="KW-0479">Metal-binding</keyword>
<dbReference type="SUPFAM" id="SSF47741">
    <property type="entry name" value="CO dehydrogenase ISP C-domain like"/>
    <property type="match status" value="2"/>
</dbReference>
<dbReference type="Gene3D" id="3.90.1170.50">
    <property type="entry name" value="Aldehyde oxidase/xanthine dehydrogenase, a/b hammerhead"/>
    <property type="match status" value="2"/>
</dbReference>
<dbReference type="InterPro" id="IPR016169">
    <property type="entry name" value="FAD-bd_PCMH_sub2"/>
</dbReference>
<comment type="cofactor">
    <cofactor evidence="16">
        <name>[2Fe-2S] cluster</name>
        <dbReference type="ChEBI" id="CHEBI:190135"/>
    </cofactor>
</comment>
<dbReference type="GO" id="GO:0005777">
    <property type="term" value="C:peroxisome"/>
    <property type="evidence" value="ECO:0007669"/>
    <property type="project" value="UniProtKB-SubCell"/>
</dbReference>
<dbReference type="Pfam" id="PF00941">
    <property type="entry name" value="FAD_binding_5"/>
    <property type="match status" value="2"/>
</dbReference>
<dbReference type="SUPFAM" id="SSF56176">
    <property type="entry name" value="FAD-binding/transporter-associated domain-like"/>
    <property type="match status" value="2"/>
</dbReference>
<sequence>MDVLGGPKKVLVDGKYTPDFTLNEYIRSVANLYGTKAMCSEGGCGVCVVNVRVALPPTNEVKSFAVNSCLVSVLSCHDWEITTIEGIGNSKIGYHEIQKRLANFNGTQCGYCSPGFIMNMYSLYESKNHKLTSEEIENSFASNTCRCTGFRAIADTFKSFAQDADENLLKQIDLEDLGSAHSKVCNQKCENNFCKRVTQNKVEAPWCIIEKPDNRMLTIYSESYTWHKAYTLEDVFKVIQSDSNYKLIAGNTGQGVIREKHYPPTLIDIFHVSEIKEHFIDVNLILGAGISLTELMSVFKKISSENEDFSYLKEFYDHIDLVAHIPVRNIMPRAQNAHAIINAGFLFKFHQTSQLIEKARIVYGGISKTFIHAEKTEAILVGKNPYTNETLQLALKNLKEEIEPEENSPEPTVEYRKMLSICLYYKAMISLCPEDQINPIYRSGAKIIKRQISRGFQRFETDKKVWPLNQPIPKIEALIQCSGEAVFVNDMPSLSNEVFGAFITADVNAGSIISGFDTTEAFKIPGVLAFYTAKDIPGNNTFTPINVPIMSVEEEILCSEKVMFCGQPAAIIVADREKTAQDAANLIKIIYSFTNTDKPLLTIDDVLNSPEINKRIMNNEIVEPTEIGNDVKHVLNGILKLKGQSHFYMEPQTSFVIPTEDGLEVNASVQWLDLAAVAVAQSLNIPINQVNVKVRRVGGGYGGKISRACQVACAAALVTHLQKKPCRFILPLITNMKSIGKRLPINSKFEVGVNDEGVIQYLKNVFYQDCGYSFNEIIAARTVKHFYSCYDNKRWRVEANSLITDTASNTYCRSPSSAEAVAMIENIMEFIAFNLKIDPIDVRLSNMVKENNPIPEMINQLKIDSEYELRSNEVKLFNVQNRWRKRALKMLPMAFEIYYFGNFNSVISIFHGDGSVVIHHGGIAMGQGLNTKVAQVCAYKLGVPLNKISVKGTSSFLSPNTMVTGASIGSECVAFATIKACDILLERLAPIKSTGEFTWEQIISKAFESGIDLQASYMYSGNDNLKPYNVCAVCALEVEVDLLTGNSEIKRLDLLEDTGRSLSPIIDVGQIEGAFMMGLGYWTSENLVYDQNNGELLTNRTWNYKPPGIKDIPADMRIYFRKNSSNEFGVLQSKADGKYSPDVSLNEFIRTVADLRGTKSMCQEGGCGACIVTVQTSLPPTNEVKMFAVNSCLVSVFSCQGWEITTVEGIGNRTIGYHEIQSRLAKFNGTQCGYCTPGWVMNMYSLYTSKNKQLTMEEIENSFAGNICRCTGYRPIADAFKSLATNADKDLLKKLHDIEDIGTFKSCGIKCNKNCKHKNEDDKDNFDLENKNEWCILEKENNKMIEIVSSSHKWYKVYNLVDVFKAIALCEDYKLVAGNTGQGVYHIVGYPKSVIDIFNVSDIKGYTIDVNLIMGAGMSLSEMMELFLKLSSENEDFAYLKEFYDHMDLVAHYPVRNIGTIGGNLYMKFMNNEFPSDLFLLFETVGAMITIVSAPNVGTTIKLLDFLNVDMKNKIIVNVILPPLSRSCKVKTFKVMPRSQNAHAIINAGFLFKFKKNEQILEKLTIVYGNVNPKFVHATKTEEALINKDPFTDDVLQLALKTLSSEINPDEAPPEPSPEYRKLLALALYYKAILNLCPDKKLDKKYRSGGEIIKRHISKGLQVYDTDQSVWPVNKPIPKLEALVQCSGEATFANDLPTQINEVFGAFVTADVNAGSVIDGFDTTDAFKIPGVVAFYTAKDIPGINNFTPKNIPIIEFVEEILCSSEVKFNGQAVGIIVANREKVANNAAKLVKVNYKTASTKTPLISIEDVLMSSEGHRINTDKIIEPTDIGNDVKLVINDEISYDAQYHYYMEPQTCVVKPTEDGYEVYSATQWLDLTNVAVAQCLNVPVNSINVIVRRVGGGYGGKITRCTQIACAAAIVACIQGKPCRFVLPLQTNMKVIGKRAPTYCKLEFAVNEVGEIQYLKNKYYQDNGCSKNETTTIMTLRHMPNCYSSKRWHIEAHSVLTDTPSTTWCRAPASCEGIAMTEYIMERIAHDLGKDPLEVRLQNMTKENNPIPELIEELKKNADYDNRQSIVEDFNKNNYWRKRAIKVMPMTYDLLYIGPYSCIVSIYHADGTVVVTHGAIEMGQGINTKVTQVCAYILGIPIEKISVKPSSSFTSPNNMATGGSVGSECVAYATIKACDILNERLKPVKEKLNNATWEDIVREAYASGVNLQSSYMYSLNDSLKPYVIYGVVVLEVEVDILTGNYDIIRVDLLEDTGRSLNPEIDVAQIEGAFVMGLGYWTSEKTVYDKNTGELLTDRTWTYKPPGIKDIPADFRVYFRRNSDNKFGVLQSKATGEPAFCLAAVITHAFRDAIRSARLDAGYDDKWINIDNPCTTENIFMAVEHKLENFKLK</sequence>
<dbReference type="SUPFAM" id="SSF54665">
    <property type="entry name" value="CO dehydrogenase molybdoprotein N-domain-like"/>
    <property type="match status" value="2"/>
</dbReference>
<dbReference type="FunFam" id="3.30.365.10:FF:000008">
    <property type="entry name" value="Aldehyde oxidase1"/>
    <property type="match status" value="2"/>
</dbReference>
<dbReference type="PROSITE" id="PS00197">
    <property type="entry name" value="2FE2S_FER_1"/>
    <property type="match status" value="2"/>
</dbReference>
<dbReference type="InterPro" id="IPR002888">
    <property type="entry name" value="2Fe-2S-bd"/>
</dbReference>
<dbReference type="Pfam" id="PF02738">
    <property type="entry name" value="MoCoBD_1"/>
    <property type="match status" value="2"/>
</dbReference>
<keyword evidence="11" id="KW-0560">Oxidoreductase</keyword>
<dbReference type="Gene3D" id="3.10.20.30">
    <property type="match status" value="1"/>
</dbReference>
<keyword evidence="15" id="KW-0576">Peroxisome</keyword>
<dbReference type="InterPro" id="IPR002346">
    <property type="entry name" value="Mopterin_DH_FAD-bd"/>
</dbReference>
<proteinExistence type="inferred from homology"/>
<evidence type="ECO:0000256" key="6">
    <source>
        <dbReference type="ARBA" id="ARBA00022505"/>
    </source>
</evidence>
<comment type="subcellular location">
    <subcellularLocation>
        <location evidence="3">Peroxisome</location>
    </subcellularLocation>
</comment>
<evidence type="ECO:0000256" key="9">
    <source>
        <dbReference type="ARBA" id="ARBA00022723"/>
    </source>
</evidence>
<evidence type="ECO:0000256" key="13">
    <source>
        <dbReference type="ARBA" id="ARBA00023014"/>
    </source>
</evidence>
<dbReference type="GO" id="GO:0016491">
    <property type="term" value="F:oxidoreductase activity"/>
    <property type="evidence" value="ECO:0007669"/>
    <property type="project" value="UniProtKB-KW"/>
</dbReference>
<comment type="cofactor">
    <cofactor evidence="2">
        <name>FAD</name>
        <dbReference type="ChEBI" id="CHEBI:57692"/>
    </cofactor>
</comment>
<dbReference type="InterPro" id="IPR016167">
    <property type="entry name" value="FAD-bd_PCMH_sub1"/>
</dbReference>
<dbReference type="InterPro" id="IPR000674">
    <property type="entry name" value="Ald_Oxase/Xan_DH_a/b"/>
</dbReference>
<dbReference type="Pfam" id="PF20256">
    <property type="entry name" value="MoCoBD_2"/>
    <property type="match status" value="2"/>
</dbReference>
<evidence type="ECO:0000256" key="5">
    <source>
        <dbReference type="ARBA" id="ARBA00011738"/>
    </source>
</evidence>
<dbReference type="Proteomes" id="UP000838878">
    <property type="component" value="Chromosome 6"/>
</dbReference>
<evidence type="ECO:0000313" key="18">
    <source>
        <dbReference type="EMBL" id="CAH0726867.1"/>
    </source>
</evidence>
<dbReference type="Gene3D" id="1.10.150.120">
    <property type="entry name" value="[2Fe-2S]-binding domain"/>
    <property type="match status" value="2"/>
</dbReference>
<dbReference type="SUPFAM" id="SSF55447">
    <property type="entry name" value="CO dehydrogenase flavoprotein C-terminal domain-like"/>
    <property type="match status" value="2"/>
</dbReference>
<dbReference type="InterPro" id="IPR006058">
    <property type="entry name" value="2Fe2S_fd_BS"/>
</dbReference>
<dbReference type="InterPro" id="IPR036683">
    <property type="entry name" value="CO_DH_flav_C_dom_sf"/>
</dbReference>
<evidence type="ECO:0000256" key="3">
    <source>
        <dbReference type="ARBA" id="ARBA00004275"/>
    </source>
</evidence>
<dbReference type="InterPro" id="IPR016166">
    <property type="entry name" value="FAD-bd_PCMH"/>
</dbReference>
<feature type="domain" description="FAD-binding PCMH-type" evidence="17">
    <location>
        <begin position="219"/>
        <end position="418"/>
    </location>
</feature>
<evidence type="ECO:0000256" key="10">
    <source>
        <dbReference type="ARBA" id="ARBA00022827"/>
    </source>
</evidence>
<evidence type="ECO:0000256" key="2">
    <source>
        <dbReference type="ARBA" id="ARBA00001974"/>
    </source>
</evidence>
<dbReference type="InterPro" id="IPR036010">
    <property type="entry name" value="2Fe-2S_ferredoxin-like_sf"/>
</dbReference>
<dbReference type="SMART" id="SM01092">
    <property type="entry name" value="CO_deh_flav_C"/>
    <property type="match status" value="2"/>
</dbReference>
<keyword evidence="13" id="KW-0411">Iron-sulfur</keyword>